<feature type="transmembrane region" description="Helical" evidence="1">
    <location>
        <begin position="110"/>
        <end position="129"/>
    </location>
</feature>
<feature type="transmembrane region" description="Helical" evidence="1">
    <location>
        <begin position="77"/>
        <end position="98"/>
    </location>
</feature>
<organism evidence="2 3">
    <name type="scientific">Pyrenophora tritici-repentis</name>
    <dbReference type="NCBI Taxonomy" id="45151"/>
    <lineage>
        <taxon>Eukaryota</taxon>
        <taxon>Fungi</taxon>
        <taxon>Dikarya</taxon>
        <taxon>Ascomycota</taxon>
        <taxon>Pezizomycotina</taxon>
        <taxon>Dothideomycetes</taxon>
        <taxon>Pleosporomycetidae</taxon>
        <taxon>Pleosporales</taxon>
        <taxon>Pleosporineae</taxon>
        <taxon>Pleosporaceae</taxon>
        <taxon>Pyrenophora</taxon>
    </lineage>
</organism>
<accession>A0A922T3B8</accession>
<dbReference type="PANTHER" id="PTHR38848">
    <property type="entry name" value="G-PROTEIN COUPLED RECEPTORS FAMILY 3 PROFILE DOMAIN-CONTAINING PROTEIN"/>
    <property type="match status" value="1"/>
</dbReference>
<sequence length="340" mass="37763">MLGVWQLLATAVSSTPLPFDEPALSAQSPVVYGEPVGPRTSFVVTSKFCICLLSGLLGHRVRLVDRNTLHRITLTQVYVLVLYILSIGFVFASAIVHNGLGLNDNGSCQASMRICIAFYASSKVAMYLFLVERVHTMRASHLSRKHDVFWLLSTIAIVISLGAICLTGFISPVYWLSSVDGRCRIGLQRYAVIPLLTCDIVINLYLTLVFIYLLSPLVKDSEAFGAGFASRVAQGIGILSRTAKQKATFDLQRSNQVMARKFEKLLWKTLIGCVLVIVPTAGNLAALTILVGKELAFVSRIFLRNWKDTNVCFFLGLPHHLYFGRYVRYYKPLAYADGER</sequence>
<keyword evidence="3" id="KW-1185">Reference proteome</keyword>
<evidence type="ECO:0000256" key="1">
    <source>
        <dbReference type="SAM" id="Phobius"/>
    </source>
</evidence>
<dbReference type="PANTHER" id="PTHR38848:SF3">
    <property type="entry name" value="G-PROTEIN COUPLED RECEPTORS FAMILY 3 PROFILE DOMAIN-CONTAINING PROTEIN"/>
    <property type="match status" value="1"/>
</dbReference>
<keyword evidence="1" id="KW-0472">Membrane</keyword>
<comment type="caution">
    <text evidence="2">The sequence shown here is derived from an EMBL/GenBank/DDBJ whole genome shotgun (WGS) entry which is preliminary data.</text>
</comment>
<evidence type="ECO:0000313" key="3">
    <source>
        <dbReference type="Proteomes" id="UP000249757"/>
    </source>
</evidence>
<protein>
    <submittedName>
        <fullName evidence="2">Uncharacterized protein</fullName>
    </submittedName>
</protein>
<feature type="transmembrane region" description="Helical" evidence="1">
    <location>
        <begin position="38"/>
        <end position="57"/>
    </location>
</feature>
<keyword evidence="1" id="KW-1133">Transmembrane helix</keyword>
<gene>
    <name evidence="2" type="ORF">Ptr86124_000863</name>
</gene>
<reference evidence="3" key="1">
    <citation type="journal article" date="2022" name="Microb. Genom.">
        <title>A global pangenome for the wheat fungal pathogen Pyrenophora tritici-repentis and prediction of effector protein structural homology.</title>
        <authorList>
            <person name="Moolhuijzen P.M."/>
            <person name="See P.T."/>
            <person name="Shi G."/>
            <person name="Powell H.R."/>
            <person name="Cockram J."/>
            <person name="Jorgensen L.N."/>
            <person name="Benslimane H."/>
            <person name="Strelkov S.E."/>
            <person name="Turner J."/>
            <person name="Liu Z."/>
            <person name="Moffat C.S."/>
        </authorList>
    </citation>
    <scope>NUCLEOTIDE SEQUENCE [LARGE SCALE GENOMIC DNA]</scope>
</reference>
<feature type="transmembrane region" description="Helical" evidence="1">
    <location>
        <begin position="149"/>
        <end position="170"/>
    </location>
</feature>
<evidence type="ECO:0000313" key="2">
    <source>
        <dbReference type="EMBL" id="KAI1520495.1"/>
    </source>
</evidence>
<dbReference type="AlphaFoldDB" id="A0A922T3B8"/>
<keyword evidence="1" id="KW-0812">Transmembrane</keyword>
<feature type="transmembrane region" description="Helical" evidence="1">
    <location>
        <begin position="265"/>
        <end position="291"/>
    </location>
</feature>
<name>A0A922T3B8_9PLEO</name>
<dbReference type="Proteomes" id="UP000249757">
    <property type="component" value="Unassembled WGS sequence"/>
</dbReference>
<feature type="transmembrane region" description="Helical" evidence="1">
    <location>
        <begin position="190"/>
        <end position="214"/>
    </location>
</feature>
<dbReference type="EMBL" id="NRDI02000001">
    <property type="protein sequence ID" value="KAI1520495.1"/>
    <property type="molecule type" value="Genomic_DNA"/>
</dbReference>
<proteinExistence type="predicted"/>